<evidence type="ECO:0000313" key="4">
    <source>
        <dbReference type="Proteomes" id="UP000308730"/>
    </source>
</evidence>
<evidence type="ECO:0000313" key="3">
    <source>
        <dbReference type="EMBL" id="THH16649.1"/>
    </source>
</evidence>
<evidence type="ECO:0000259" key="2">
    <source>
        <dbReference type="Pfam" id="PF26053"/>
    </source>
</evidence>
<proteinExistence type="predicted"/>
<feature type="signal peptide" evidence="1">
    <location>
        <begin position="1"/>
        <end position="23"/>
    </location>
</feature>
<sequence>MKFMFNTLTTIVFFSGIFQTIQAWQTSFQLTGKTLVLGNVSYFVSPTPVSQLNIGGDANVSSALTTTASDFGGEIIPLTVILTSNISFGQSQFEATVNSFKASDDVFSESFLA</sequence>
<feature type="chain" id="PRO_5020621762" description="Scytalone dehydratase-like protein Arp1 N-terminal domain-containing protein" evidence="1">
    <location>
        <begin position="24"/>
        <end position="113"/>
    </location>
</feature>
<keyword evidence="1" id="KW-0732">Signal</keyword>
<dbReference type="AlphaFoldDB" id="A0A4S4LVT3"/>
<dbReference type="EMBL" id="SGPM01000715">
    <property type="protein sequence ID" value="THH16649.1"/>
    <property type="molecule type" value="Genomic_DNA"/>
</dbReference>
<evidence type="ECO:0000256" key="1">
    <source>
        <dbReference type="SAM" id="SignalP"/>
    </source>
</evidence>
<protein>
    <recommendedName>
        <fullName evidence="2">Scytalone dehydratase-like protein Arp1 N-terminal domain-containing protein</fullName>
    </recommendedName>
</protein>
<dbReference type="OrthoDB" id="5423360at2759"/>
<feature type="domain" description="Scytalone dehydratase-like protein Arp1 N-terminal" evidence="2">
    <location>
        <begin position="66"/>
        <end position="112"/>
    </location>
</feature>
<dbReference type="InterPro" id="IPR058329">
    <property type="entry name" value="Arp1_N"/>
</dbReference>
<accession>A0A4S4LVT3</accession>
<dbReference type="Proteomes" id="UP000308730">
    <property type="component" value="Unassembled WGS sequence"/>
</dbReference>
<gene>
    <name evidence="3" type="ORF">EUX98_g9266</name>
</gene>
<name>A0A4S4LVT3_9APHY</name>
<reference evidence="3 4" key="1">
    <citation type="submission" date="2019-02" db="EMBL/GenBank/DDBJ databases">
        <title>Genome sequencing of the rare red list fungi Antrodiella citrinella (Flaviporus citrinellus).</title>
        <authorList>
            <person name="Buettner E."/>
            <person name="Kellner H."/>
        </authorList>
    </citation>
    <scope>NUCLEOTIDE SEQUENCE [LARGE SCALE GENOMIC DNA]</scope>
    <source>
        <strain evidence="3 4">DSM 108506</strain>
    </source>
</reference>
<dbReference type="Pfam" id="PF26053">
    <property type="entry name" value="DUF8016"/>
    <property type="match status" value="1"/>
</dbReference>
<feature type="non-terminal residue" evidence="3">
    <location>
        <position position="113"/>
    </location>
</feature>
<organism evidence="3 4">
    <name type="scientific">Antrodiella citrinella</name>
    <dbReference type="NCBI Taxonomy" id="2447956"/>
    <lineage>
        <taxon>Eukaryota</taxon>
        <taxon>Fungi</taxon>
        <taxon>Dikarya</taxon>
        <taxon>Basidiomycota</taxon>
        <taxon>Agaricomycotina</taxon>
        <taxon>Agaricomycetes</taxon>
        <taxon>Polyporales</taxon>
        <taxon>Steccherinaceae</taxon>
        <taxon>Antrodiella</taxon>
    </lineage>
</organism>
<keyword evidence="4" id="KW-1185">Reference proteome</keyword>
<comment type="caution">
    <text evidence="3">The sequence shown here is derived from an EMBL/GenBank/DDBJ whole genome shotgun (WGS) entry which is preliminary data.</text>
</comment>